<dbReference type="InterPro" id="IPR038109">
    <property type="entry name" value="DNA_bind_recomb_sf"/>
</dbReference>
<dbReference type="InterPro" id="IPR011109">
    <property type="entry name" value="DNA_bind_recombinase_dom"/>
</dbReference>
<organism evidence="6 7">
    <name type="scientific">Streptomyces violaceusniger</name>
    <dbReference type="NCBI Taxonomy" id="68280"/>
    <lineage>
        <taxon>Bacteria</taxon>
        <taxon>Bacillati</taxon>
        <taxon>Actinomycetota</taxon>
        <taxon>Actinomycetes</taxon>
        <taxon>Kitasatosporales</taxon>
        <taxon>Streptomycetaceae</taxon>
        <taxon>Streptomyces</taxon>
        <taxon>Streptomyces violaceusniger group</taxon>
    </lineage>
</organism>
<dbReference type="Gene3D" id="3.90.1750.20">
    <property type="entry name" value="Putative Large Serine Recombinase, Chain B, Domain 2"/>
    <property type="match status" value="1"/>
</dbReference>
<dbReference type="GO" id="GO:0003677">
    <property type="term" value="F:DNA binding"/>
    <property type="evidence" value="ECO:0007669"/>
    <property type="project" value="UniProtKB-KW"/>
</dbReference>
<evidence type="ECO:0000313" key="6">
    <source>
        <dbReference type="EMBL" id="GDY59670.1"/>
    </source>
</evidence>
<keyword evidence="3" id="KW-0175">Coiled coil</keyword>
<proteinExistence type="predicted"/>
<accession>A0A4D4LKC0</accession>
<comment type="caution">
    <text evidence="6">The sequence shown here is derived from an EMBL/GenBank/DDBJ whole genome shotgun (WGS) entry which is preliminary data.</text>
</comment>
<keyword evidence="7" id="KW-1185">Reference proteome</keyword>
<dbReference type="Pfam" id="PF07508">
    <property type="entry name" value="Recombinase"/>
    <property type="match status" value="1"/>
</dbReference>
<feature type="region of interest" description="Disordered" evidence="4">
    <location>
        <begin position="483"/>
        <end position="504"/>
    </location>
</feature>
<dbReference type="GO" id="GO:0000150">
    <property type="term" value="F:DNA strand exchange activity"/>
    <property type="evidence" value="ECO:0007669"/>
    <property type="project" value="InterPro"/>
</dbReference>
<dbReference type="PANTHER" id="PTHR30461:SF2">
    <property type="entry name" value="SERINE RECOMBINASE PINE-RELATED"/>
    <property type="match status" value="1"/>
</dbReference>
<dbReference type="InterPro" id="IPR050639">
    <property type="entry name" value="SSR_resolvase"/>
</dbReference>
<name>A0A4D4LKC0_STRVO</name>
<evidence type="ECO:0000256" key="2">
    <source>
        <dbReference type="ARBA" id="ARBA00023172"/>
    </source>
</evidence>
<evidence type="ECO:0000259" key="5">
    <source>
        <dbReference type="Pfam" id="PF07508"/>
    </source>
</evidence>
<gene>
    <name evidence="6" type="ORF">SVIO_102930</name>
</gene>
<evidence type="ECO:0000313" key="7">
    <source>
        <dbReference type="Proteomes" id="UP000301309"/>
    </source>
</evidence>
<protein>
    <recommendedName>
        <fullName evidence="5">Recombinase domain-containing protein</fullName>
    </recommendedName>
</protein>
<sequence length="520" mass="58664">MERIARTTYFGTKIEYELEQAGVPLLASDEPIGTGGGARKGKTATQVLTRRVKQGVAEWYVTEMLEKSWAGFEIHTEHGYNVGKPCYGYCARHVPHPVPAKRAKGVKKTLLEPHSVEGPVVAKIFLWRVVEQLGYQTIADRLNEDLITNPPPTPILVDTAVGQWTHCSVRDILTNPKYTGHMVWNRRARKGGGRNRPNPVEEWVWSPEPVHEALVSLETFVQAQQVAEHRERSRSTPGTNKHPRAQRTYRLRSYLFCPLCGRRFYGKSSKGVSYYVCAPKKANRPNGHPPSIWVKEDTILNGLTDFLSAHVFGPYRHELLTRHLTTLDAAQQQERAQRIDSLRKAITETDAKRKRLIRNLENIDEPSQDLIQDINERRAELGAHRDDLQRQLDELEDEAHQAPNPDLLACLPISPIDLAELPDAISRRLFEALRLEIFYDRAANVVSYAVTLTGETIKAVARTAQEAAMVPVDHISASRNEKEREMKTGHAVPPRHPSVWRPGRTRTCGAARGLSRCCPG</sequence>
<evidence type="ECO:0000256" key="4">
    <source>
        <dbReference type="SAM" id="MobiDB-lite"/>
    </source>
</evidence>
<feature type="coiled-coil region" evidence="3">
    <location>
        <begin position="339"/>
        <end position="398"/>
    </location>
</feature>
<dbReference type="PANTHER" id="PTHR30461">
    <property type="entry name" value="DNA-INVERTASE FROM LAMBDOID PROPHAGE"/>
    <property type="match status" value="1"/>
</dbReference>
<reference evidence="6 7" key="1">
    <citation type="journal article" date="2020" name="Int. J. Syst. Evol. Microbiol.">
        <title>Reclassification of Streptomyces castelarensis and Streptomyces sporoclivatus as later heterotypic synonyms of Streptomyces antimycoticus.</title>
        <authorList>
            <person name="Komaki H."/>
            <person name="Tamura T."/>
        </authorList>
    </citation>
    <scope>NUCLEOTIDE SEQUENCE [LARGE SCALE GENOMIC DNA]</scope>
    <source>
        <strain evidence="6 7">NBRC 13459</strain>
    </source>
</reference>
<keyword evidence="2" id="KW-0233">DNA recombination</keyword>
<evidence type="ECO:0000256" key="3">
    <source>
        <dbReference type="SAM" id="Coils"/>
    </source>
</evidence>
<keyword evidence="1" id="KW-0238">DNA-binding</keyword>
<dbReference type="EMBL" id="BJHW01000002">
    <property type="protein sequence ID" value="GDY59670.1"/>
    <property type="molecule type" value="Genomic_DNA"/>
</dbReference>
<dbReference type="Proteomes" id="UP000301309">
    <property type="component" value="Unassembled WGS sequence"/>
</dbReference>
<evidence type="ECO:0000256" key="1">
    <source>
        <dbReference type="ARBA" id="ARBA00023125"/>
    </source>
</evidence>
<dbReference type="AlphaFoldDB" id="A0A4D4LKC0"/>
<feature type="domain" description="Recombinase" evidence="5">
    <location>
        <begin position="117"/>
        <end position="228"/>
    </location>
</feature>